<dbReference type="InterPro" id="IPR025655">
    <property type="entry name" value="PEX14"/>
</dbReference>
<evidence type="ECO:0000256" key="9">
    <source>
        <dbReference type="ARBA" id="ARBA00046271"/>
    </source>
</evidence>
<dbReference type="AlphaFoldDB" id="A0A814YU47"/>
<dbReference type="GO" id="GO:1990429">
    <property type="term" value="C:peroxisomal importomer complex"/>
    <property type="evidence" value="ECO:0007669"/>
    <property type="project" value="TreeGrafter"/>
</dbReference>
<gene>
    <name evidence="14" type="ORF">JYZ213_LOCUS28738</name>
    <name evidence="15" type="ORF">OXD698_LOCUS19530</name>
</gene>
<evidence type="ECO:0000256" key="11">
    <source>
        <dbReference type="SAM" id="Coils"/>
    </source>
</evidence>
<sequence length="217" mass="24669">MTEQRSTSDNVRSELVDVAVGFLKNPKIANEHMERKRDFLQKKGLTDSEINNAFQLIPPPEITKQTTSNQSTSFLYRFLKDLTVAGLLVFIIKLIQRSFHSNHSNEVNDIIKNLQKSIQDMQTSVTKLEQTTDLLNLNIKTSNTNQSSSLSIEEIKQQVQELKQLSLGRLQFPQVSLWQSNRNKSNLTTTDSDNDGIIVISEQDKKSDDENLSSNDN</sequence>
<dbReference type="EMBL" id="CAJOAZ010001504">
    <property type="protein sequence ID" value="CAF3822417.1"/>
    <property type="molecule type" value="Genomic_DNA"/>
</dbReference>
<dbReference type="InterPro" id="IPR006785">
    <property type="entry name" value="Pex14_N"/>
</dbReference>
<evidence type="ECO:0000256" key="6">
    <source>
        <dbReference type="ARBA" id="ARBA00023140"/>
    </source>
</evidence>
<dbReference type="InterPro" id="IPR036388">
    <property type="entry name" value="WH-like_DNA-bd_sf"/>
</dbReference>
<evidence type="ECO:0000256" key="7">
    <source>
        <dbReference type="ARBA" id="ARBA00029502"/>
    </source>
</evidence>
<proteinExistence type="inferred from homology"/>
<reference evidence="14" key="1">
    <citation type="submission" date="2021-02" db="EMBL/GenBank/DDBJ databases">
        <authorList>
            <person name="Nowell W R."/>
        </authorList>
    </citation>
    <scope>NUCLEOTIDE SEQUENCE</scope>
</reference>
<evidence type="ECO:0000256" key="3">
    <source>
        <dbReference type="ARBA" id="ARBA00022927"/>
    </source>
</evidence>
<evidence type="ECO:0000256" key="1">
    <source>
        <dbReference type="ARBA" id="ARBA00005443"/>
    </source>
</evidence>
<keyword evidence="6 10" id="KW-0576">Peroxisome</keyword>
<comment type="function">
    <text evidence="10">Component of the PEX13-PEX14 docking complex, a translocon channel that specifically mediates the import of peroxisomal cargo proteins bound to PEX5 receptor. The PEX13-PEX14 docking complex forms a large import pore which can be opened to a diameter of about 9 nm. Mechanistically, PEX5 receptor along with cargo proteins associates with the PEX14 subunit of the PEX13-PEX14 docking complex in the cytosol, leading to the insertion of the receptor into the organelle membrane with the concomitant translocation of the cargo into the peroxisome matrix.</text>
</comment>
<dbReference type="EMBL" id="CAJNOG010000424">
    <property type="protein sequence ID" value="CAF1234707.1"/>
    <property type="molecule type" value="Genomic_DNA"/>
</dbReference>
<dbReference type="Proteomes" id="UP000663844">
    <property type="component" value="Unassembled WGS sequence"/>
</dbReference>
<evidence type="ECO:0000313" key="16">
    <source>
        <dbReference type="Proteomes" id="UP000663845"/>
    </source>
</evidence>
<feature type="domain" description="Peroxisome membrane anchor protein Pex14p N-terminal" evidence="13">
    <location>
        <begin position="12"/>
        <end position="54"/>
    </location>
</feature>
<feature type="coiled-coil region" evidence="11">
    <location>
        <begin position="111"/>
        <end position="165"/>
    </location>
</feature>
<feature type="region of interest" description="Disordered" evidence="12">
    <location>
        <begin position="184"/>
        <end position="217"/>
    </location>
</feature>
<dbReference type="PANTHER" id="PTHR23058">
    <property type="entry name" value="PEROXISOMAL MEMBRANE PROTEIN PEX14"/>
    <property type="match status" value="1"/>
</dbReference>
<dbReference type="Pfam" id="PF04695">
    <property type="entry name" value="Pex14_N"/>
    <property type="match status" value="1"/>
</dbReference>
<evidence type="ECO:0000313" key="15">
    <source>
        <dbReference type="EMBL" id="CAF3822417.1"/>
    </source>
</evidence>
<dbReference type="GO" id="GO:0005102">
    <property type="term" value="F:signaling receptor binding"/>
    <property type="evidence" value="ECO:0007669"/>
    <property type="project" value="TreeGrafter"/>
</dbReference>
<comment type="similarity">
    <text evidence="1 10">Belongs to the peroxin-14 family.</text>
</comment>
<comment type="caution">
    <text evidence="14">The sequence shown here is derived from an EMBL/GenBank/DDBJ whole genome shotgun (WGS) entry which is preliminary data.</text>
</comment>
<evidence type="ECO:0000256" key="8">
    <source>
        <dbReference type="ARBA" id="ARBA00029691"/>
    </source>
</evidence>
<evidence type="ECO:0000256" key="10">
    <source>
        <dbReference type="RuleBase" id="RU367032"/>
    </source>
</evidence>
<organism evidence="14 16">
    <name type="scientific">Adineta steineri</name>
    <dbReference type="NCBI Taxonomy" id="433720"/>
    <lineage>
        <taxon>Eukaryota</taxon>
        <taxon>Metazoa</taxon>
        <taxon>Spiralia</taxon>
        <taxon>Gnathifera</taxon>
        <taxon>Rotifera</taxon>
        <taxon>Eurotatoria</taxon>
        <taxon>Bdelloidea</taxon>
        <taxon>Adinetida</taxon>
        <taxon>Adinetidae</taxon>
        <taxon>Adineta</taxon>
    </lineage>
</organism>
<name>A0A814YU47_9BILA</name>
<evidence type="ECO:0000256" key="4">
    <source>
        <dbReference type="ARBA" id="ARBA00023010"/>
    </source>
</evidence>
<evidence type="ECO:0000313" key="14">
    <source>
        <dbReference type="EMBL" id="CAF1234707.1"/>
    </source>
</evidence>
<evidence type="ECO:0000256" key="2">
    <source>
        <dbReference type="ARBA" id="ARBA00022448"/>
    </source>
</evidence>
<dbReference type="PANTHER" id="PTHR23058:SF0">
    <property type="entry name" value="PEROXISOMAL MEMBRANE PROTEIN PEX14"/>
    <property type="match status" value="1"/>
</dbReference>
<dbReference type="GO" id="GO:0005778">
    <property type="term" value="C:peroxisomal membrane"/>
    <property type="evidence" value="ECO:0007669"/>
    <property type="project" value="UniProtKB-SubCell"/>
</dbReference>
<keyword evidence="4" id="KW-0811">Translocation</keyword>
<dbReference type="Gene3D" id="1.10.10.10">
    <property type="entry name" value="Winged helix-like DNA-binding domain superfamily/Winged helix DNA-binding domain"/>
    <property type="match status" value="1"/>
</dbReference>
<accession>A0A814YU47</accession>
<keyword evidence="2 10" id="KW-0813">Transport</keyword>
<evidence type="ECO:0000256" key="5">
    <source>
        <dbReference type="ARBA" id="ARBA00023136"/>
    </source>
</evidence>
<dbReference type="Proteomes" id="UP000663845">
    <property type="component" value="Unassembled WGS sequence"/>
</dbReference>
<keyword evidence="3 10" id="KW-0653">Protein transport</keyword>
<comment type="subcellular location">
    <subcellularLocation>
        <location evidence="9 10">Peroxisome membrane</location>
    </subcellularLocation>
</comment>
<keyword evidence="5 10" id="KW-0472">Membrane</keyword>
<dbReference type="GO" id="GO:0016560">
    <property type="term" value="P:protein import into peroxisome matrix, docking"/>
    <property type="evidence" value="ECO:0007669"/>
    <property type="project" value="UniProtKB-UniRule"/>
</dbReference>
<keyword evidence="11" id="KW-0175">Coiled coil</keyword>
<evidence type="ECO:0000256" key="12">
    <source>
        <dbReference type="SAM" id="MobiDB-lite"/>
    </source>
</evidence>
<evidence type="ECO:0000259" key="13">
    <source>
        <dbReference type="Pfam" id="PF04695"/>
    </source>
</evidence>
<protein>
    <recommendedName>
        <fullName evidence="7 10">Peroxisomal membrane protein PEX14</fullName>
    </recommendedName>
    <alternativeName>
        <fullName evidence="8 10">Peroxin-14</fullName>
    </alternativeName>
</protein>